<reference evidence="3 4" key="1">
    <citation type="submission" date="2019-10" db="EMBL/GenBank/DDBJ databases">
        <title>Dictyobacter vulcani sp. nov., within the class Ktedonobacteria, isolated from soil of volcanic Mt. Zao.</title>
        <authorList>
            <person name="Zheng Y."/>
            <person name="Wang C.M."/>
            <person name="Sakai Y."/>
            <person name="Abe K."/>
            <person name="Yokota A."/>
            <person name="Yabe S."/>
        </authorList>
    </citation>
    <scope>NUCLEOTIDE SEQUENCE [LARGE SCALE GENOMIC DNA]</scope>
    <source>
        <strain evidence="3 4">W12</strain>
    </source>
</reference>
<dbReference type="SUPFAM" id="SSF53067">
    <property type="entry name" value="Actin-like ATPase domain"/>
    <property type="match status" value="2"/>
</dbReference>
<feature type="region of interest" description="Disordered" evidence="1">
    <location>
        <begin position="245"/>
        <end position="273"/>
    </location>
</feature>
<comment type="caution">
    <text evidence="3">The sequence shown here is derived from an EMBL/GenBank/DDBJ whole genome shotgun (WGS) entry which is preliminary data.</text>
</comment>
<dbReference type="RefSeq" id="WP_162005327.1">
    <property type="nucleotide sequence ID" value="NZ_BKZW01000001.1"/>
</dbReference>
<evidence type="ECO:0000313" key="4">
    <source>
        <dbReference type="Proteomes" id="UP000326912"/>
    </source>
</evidence>
<dbReference type="CDD" id="cd24032">
    <property type="entry name" value="ASKHA_NBD_TsaB"/>
    <property type="match status" value="1"/>
</dbReference>
<dbReference type="NCBIfam" id="TIGR03725">
    <property type="entry name" value="T6A_YeaZ"/>
    <property type="match status" value="1"/>
</dbReference>
<feature type="compositionally biased region" description="Basic and acidic residues" evidence="1">
    <location>
        <begin position="259"/>
        <end position="273"/>
    </location>
</feature>
<evidence type="ECO:0000259" key="2">
    <source>
        <dbReference type="Pfam" id="PF00814"/>
    </source>
</evidence>
<dbReference type="PANTHER" id="PTHR11735">
    <property type="entry name" value="TRNA N6-ADENOSINE THREONYLCARBAMOYLTRANSFERASE"/>
    <property type="match status" value="1"/>
</dbReference>
<dbReference type="Gene3D" id="3.30.420.40">
    <property type="match status" value="2"/>
</dbReference>
<feature type="domain" description="Gcp-like" evidence="2">
    <location>
        <begin position="31"/>
        <end position="239"/>
    </location>
</feature>
<accession>A0A5J4KSH9</accession>
<keyword evidence="3" id="KW-0808">Transferase</keyword>
<dbReference type="AlphaFoldDB" id="A0A5J4KSH9"/>
<sequence length="273" mass="30036">MLLLALDTSTRFASVALCSENELLGEYTWYAENNHSVDLLERIQAMTVERQLSLQQLDAVAVATGPGSFNGVRVALAAAKALAFSLQKPLVGVGTLDVIAAQQQQWRGPICAVLEAGRTELYAACYLSREQGSAEAEVVYRQQRVGEYFLGTPEHLLEHLKTQLADWPVPVSEPVLFCGEMKPVSRQALQQGMAGQGWIRDGLLSTRHASVLAQLAMQRLQDGHTDDPLLLEPLYLRRPSITKSTRKQPLLGAGSQQAIDHDTKEREQGALRH</sequence>
<organism evidence="3 4">
    <name type="scientific">Dictyobacter vulcani</name>
    <dbReference type="NCBI Taxonomy" id="2607529"/>
    <lineage>
        <taxon>Bacteria</taxon>
        <taxon>Bacillati</taxon>
        <taxon>Chloroflexota</taxon>
        <taxon>Ktedonobacteria</taxon>
        <taxon>Ktedonobacterales</taxon>
        <taxon>Dictyobacteraceae</taxon>
        <taxon>Dictyobacter</taxon>
    </lineage>
</organism>
<dbReference type="InterPro" id="IPR043129">
    <property type="entry name" value="ATPase_NBD"/>
</dbReference>
<dbReference type="InterPro" id="IPR022496">
    <property type="entry name" value="T6A_TsaB"/>
</dbReference>
<dbReference type="Proteomes" id="UP000326912">
    <property type="component" value="Unassembled WGS sequence"/>
</dbReference>
<dbReference type="PANTHER" id="PTHR11735:SF11">
    <property type="entry name" value="TRNA THREONYLCARBAMOYLADENOSINE BIOSYNTHESIS PROTEIN TSAB"/>
    <property type="match status" value="1"/>
</dbReference>
<name>A0A5J4KSH9_9CHLR</name>
<dbReference type="Pfam" id="PF00814">
    <property type="entry name" value="TsaD"/>
    <property type="match status" value="1"/>
</dbReference>
<dbReference type="GO" id="GO:0005829">
    <property type="term" value="C:cytosol"/>
    <property type="evidence" value="ECO:0007669"/>
    <property type="project" value="TreeGrafter"/>
</dbReference>
<evidence type="ECO:0000256" key="1">
    <source>
        <dbReference type="SAM" id="MobiDB-lite"/>
    </source>
</evidence>
<dbReference type="GO" id="GO:0002949">
    <property type="term" value="P:tRNA threonylcarbamoyladenosine modification"/>
    <property type="evidence" value="ECO:0007669"/>
    <property type="project" value="InterPro"/>
</dbReference>
<dbReference type="GO" id="GO:0016740">
    <property type="term" value="F:transferase activity"/>
    <property type="evidence" value="ECO:0007669"/>
    <property type="project" value="UniProtKB-KW"/>
</dbReference>
<proteinExistence type="predicted"/>
<protein>
    <submittedName>
        <fullName evidence="3">tRNA (Adenosine(37)-N6)-threonylcarbamoyltransferase complex dimerization subunit type 1 TsaB</fullName>
    </submittedName>
</protein>
<evidence type="ECO:0000313" key="3">
    <source>
        <dbReference type="EMBL" id="GER89400.1"/>
    </source>
</evidence>
<dbReference type="EMBL" id="BKZW01000001">
    <property type="protein sequence ID" value="GER89400.1"/>
    <property type="molecule type" value="Genomic_DNA"/>
</dbReference>
<dbReference type="InterPro" id="IPR000905">
    <property type="entry name" value="Gcp-like_dom"/>
</dbReference>
<gene>
    <name evidence="3" type="ORF">KDW_35620</name>
</gene>
<keyword evidence="4" id="KW-1185">Reference proteome</keyword>